<feature type="transmembrane region" description="Helical" evidence="13">
    <location>
        <begin position="27"/>
        <end position="54"/>
    </location>
</feature>
<dbReference type="AlphaFoldDB" id="A0A1J5QMW5"/>
<dbReference type="GO" id="GO:0005886">
    <property type="term" value="C:plasma membrane"/>
    <property type="evidence" value="ECO:0007669"/>
    <property type="project" value="UniProtKB-SubCell"/>
</dbReference>
<organism evidence="14">
    <name type="scientific">mine drainage metagenome</name>
    <dbReference type="NCBI Taxonomy" id="410659"/>
    <lineage>
        <taxon>unclassified sequences</taxon>
        <taxon>metagenomes</taxon>
        <taxon>ecological metagenomes</taxon>
    </lineage>
</organism>
<keyword evidence="5" id="KW-1003">Cell membrane</keyword>
<evidence type="ECO:0000256" key="11">
    <source>
        <dbReference type="ARBA" id="ARBA00023136"/>
    </source>
</evidence>
<dbReference type="PANTHER" id="PTHR40659:SF1">
    <property type="entry name" value="NICKEL_COBALT EFFLUX SYSTEM RCNA"/>
    <property type="match status" value="1"/>
</dbReference>
<keyword evidence="10" id="KW-0921">Nickel transport</keyword>
<comment type="function">
    <text evidence="1">Efflux system for nickel and cobalt.</text>
</comment>
<keyword evidence="4" id="KW-0813">Transport</keyword>
<dbReference type="InterPro" id="IPR011541">
    <property type="entry name" value="Ni/Co_transpt_high_affinity"/>
</dbReference>
<evidence type="ECO:0000256" key="6">
    <source>
        <dbReference type="ARBA" id="ARBA00022596"/>
    </source>
</evidence>
<dbReference type="GO" id="GO:0046583">
    <property type="term" value="F:monoatomic cation efflux transmembrane transporter activity"/>
    <property type="evidence" value="ECO:0007669"/>
    <property type="project" value="TreeGrafter"/>
</dbReference>
<keyword evidence="9" id="KW-0406">Ion transport</keyword>
<feature type="transmembrane region" description="Helical" evidence="13">
    <location>
        <begin position="75"/>
        <end position="93"/>
    </location>
</feature>
<evidence type="ECO:0000256" key="10">
    <source>
        <dbReference type="ARBA" id="ARBA00023112"/>
    </source>
</evidence>
<keyword evidence="12" id="KW-0170">Cobalt</keyword>
<gene>
    <name evidence="14" type="primary">rcnA_2</name>
    <name evidence="14" type="ORF">GALL_369540</name>
</gene>
<comment type="caution">
    <text evidence="14">The sequence shown here is derived from an EMBL/GenBank/DDBJ whole genome shotgun (WGS) entry which is preliminary data.</text>
</comment>
<sequence length="97" mass="10187">MFGLTGGLIPCPASITVLLLCLQLKQIALGATLVLCFSIGLALTMVASGVLAALSVKHVSRRWSGFGEFARKAPYFSGALIMLVGFYIGYQGLHVLG</sequence>
<evidence type="ECO:0000256" key="7">
    <source>
        <dbReference type="ARBA" id="ARBA00022692"/>
    </source>
</evidence>
<proteinExistence type="predicted"/>
<dbReference type="GO" id="GO:0015099">
    <property type="term" value="F:nickel cation transmembrane transporter activity"/>
    <property type="evidence" value="ECO:0007669"/>
    <property type="project" value="InterPro"/>
</dbReference>
<evidence type="ECO:0000256" key="13">
    <source>
        <dbReference type="SAM" id="Phobius"/>
    </source>
</evidence>
<evidence type="ECO:0000256" key="2">
    <source>
        <dbReference type="ARBA" id="ARBA00004651"/>
    </source>
</evidence>
<dbReference type="GO" id="GO:0010045">
    <property type="term" value="P:response to nickel cation"/>
    <property type="evidence" value="ECO:0007669"/>
    <property type="project" value="TreeGrafter"/>
</dbReference>
<dbReference type="InterPro" id="IPR051224">
    <property type="entry name" value="NiCoT_RcnA"/>
</dbReference>
<evidence type="ECO:0000313" key="14">
    <source>
        <dbReference type="EMBL" id="OIQ81284.1"/>
    </source>
</evidence>
<keyword evidence="11 13" id="KW-0472">Membrane</keyword>
<dbReference type="PANTHER" id="PTHR40659">
    <property type="entry name" value="NICKEL/COBALT EFFLUX SYSTEM RCNA"/>
    <property type="match status" value="1"/>
</dbReference>
<dbReference type="EMBL" id="MLJW01000945">
    <property type="protein sequence ID" value="OIQ81284.1"/>
    <property type="molecule type" value="Genomic_DNA"/>
</dbReference>
<keyword evidence="6" id="KW-0533">Nickel</keyword>
<evidence type="ECO:0000256" key="8">
    <source>
        <dbReference type="ARBA" id="ARBA00022989"/>
    </source>
</evidence>
<evidence type="ECO:0000256" key="1">
    <source>
        <dbReference type="ARBA" id="ARBA00002510"/>
    </source>
</evidence>
<accession>A0A1J5QMW5</accession>
<reference evidence="14" key="1">
    <citation type="submission" date="2016-10" db="EMBL/GenBank/DDBJ databases">
        <title>Sequence of Gallionella enrichment culture.</title>
        <authorList>
            <person name="Poehlein A."/>
            <person name="Muehling M."/>
            <person name="Daniel R."/>
        </authorList>
    </citation>
    <scope>NUCLEOTIDE SEQUENCE</scope>
</reference>
<keyword evidence="3" id="KW-0171">Cobalt transport</keyword>
<protein>
    <submittedName>
        <fullName evidence="14">Nickel/cobalt efflux system RcnA</fullName>
    </submittedName>
</protein>
<keyword evidence="8 13" id="KW-1133">Transmembrane helix</keyword>
<keyword evidence="7 13" id="KW-0812">Transmembrane</keyword>
<comment type="subcellular location">
    <subcellularLocation>
        <location evidence="2">Cell membrane</location>
        <topology evidence="2">Multi-pass membrane protein</topology>
    </subcellularLocation>
</comment>
<evidence type="ECO:0000256" key="5">
    <source>
        <dbReference type="ARBA" id="ARBA00022475"/>
    </source>
</evidence>
<dbReference type="GO" id="GO:0032025">
    <property type="term" value="P:response to cobalt ion"/>
    <property type="evidence" value="ECO:0007669"/>
    <property type="project" value="TreeGrafter"/>
</dbReference>
<dbReference type="GO" id="GO:0006824">
    <property type="term" value="P:cobalt ion transport"/>
    <property type="evidence" value="ECO:0007669"/>
    <property type="project" value="UniProtKB-KW"/>
</dbReference>
<dbReference type="Pfam" id="PF03824">
    <property type="entry name" value="NicO"/>
    <property type="match status" value="1"/>
</dbReference>
<evidence type="ECO:0000256" key="9">
    <source>
        <dbReference type="ARBA" id="ARBA00023065"/>
    </source>
</evidence>
<name>A0A1J5QMW5_9ZZZZ</name>
<evidence type="ECO:0000256" key="3">
    <source>
        <dbReference type="ARBA" id="ARBA00022426"/>
    </source>
</evidence>
<evidence type="ECO:0000256" key="4">
    <source>
        <dbReference type="ARBA" id="ARBA00022448"/>
    </source>
</evidence>
<evidence type="ECO:0000256" key="12">
    <source>
        <dbReference type="ARBA" id="ARBA00023285"/>
    </source>
</evidence>